<dbReference type="EMBL" id="CAJJDN010000138">
    <property type="protein sequence ID" value="CAD8122459.1"/>
    <property type="molecule type" value="Genomic_DNA"/>
</dbReference>
<gene>
    <name evidence="2" type="ORF">PSON_ATCC_30995.1.T1380133</name>
</gene>
<protein>
    <recommendedName>
        <fullName evidence="4">Myb-like domain-containing protein</fullName>
    </recommendedName>
</protein>
<name>A0A8S1R471_9CILI</name>
<dbReference type="CDD" id="cd00167">
    <property type="entry name" value="SANT"/>
    <property type="match status" value="1"/>
</dbReference>
<feature type="compositionally biased region" description="Polar residues" evidence="1">
    <location>
        <begin position="67"/>
        <end position="79"/>
    </location>
</feature>
<feature type="compositionally biased region" description="Polar residues" evidence="1">
    <location>
        <begin position="25"/>
        <end position="37"/>
    </location>
</feature>
<dbReference type="OrthoDB" id="300907at2759"/>
<sequence>MKVSCFLNLPSYQSDLLENRDGCQNEVSETKSSQRTSNRSEKDFSQKVSLQEGSKKTEGMKKRISKEQGQNGIKNQGHWSNEEHQIYVKFLEQHHSTCMESQQNRKNNKIFKLMSQTIGTRSPSQCRSHHQKFNPYTLAGQKRNKRNKRRMSIQNDGENYMNSMGKSVIEFNTPMVKPILNECYDECNDYISNYEDSRPQLQNYCCNSNQDHEYGNRWDHDSYLY</sequence>
<keyword evidence="3" id="KW-1185">Reference proteome</keyword>
<feature type="region of interest" description="Disordered" evidence="1">
    <location>
        <begin position="20"/>
        <end position="79"/>
    </location>
</feature>
<evidence type="ECO:0000313" key="3">
    <source>
        <dbReference type="Proteomes" id="UP000692954"/>
    </source>
</evidence>
<dbReference type="Proteomes" id="UP000692954">
    <property type="component" value="Unassembled WGS sequence"/>
</dbReference>
<evidence type="ECO:0008006" key="4">
    <source>
        <dbReference type="Google" id="ProtNLM"/>
    </source>
</evidence>
<accession>A0A8S1R471</accession>
<dbReference type="AlphaFoldDB" id="A0A8S1R471"/>
<proteinExistence type="predicted"/>
<comment type="caution">
    <text evidence="2">The sequence shown here is derived from an EMBL/GenBank/DDBJ whole genome shotgun (WGS) entry which is preliminary data.</text>
</comment>
<reference evidence="2" key="1">
    <citation type="submission" date="2021-01" db="EMBL/GenBank/DDBJ databases">
        <authorList>
            <consortium name="Genoscope - CEA"/>
            <person name="William W."/>
        </authorList>
    </citation>
    <scope>NUCLEOTIDE SEQUENCE</scope>
</reference>
<organism evidence="2 3">
    <name type="scientific">Paramecium sonneborni</name>
    <dbReference type="NCBI Taxonomy" id="65129"/>
    <lineage>
        <taxon>Eukaryota</taxon>
        <taxon>Sar</taxon>
        <taxon>Alveolata</taxon>
        <taxon>Ciliophora</taxon>
        <taxon>Intramacronucleata</taxon>
        <taxon>Oligohymenophorea</taxon>
        <taxon>Peniculida</taxon>
        <taxon>Parameciidae</taxon>
        <taxon>Paramecium</taxon>
    </lineage>
</organism>
<evidence type="ECO:0000256" key="1">
    <source>
        <dbReference type="SAM" id="MobiDB-lite"/>
    </source>
</evidence>
<dbReference type="InterPro" id="IPR001005">
    <property type="entry name" value="SANT/Myb"/>
</dbReference>
<evidence type="ECO:0000313" key="2">
    <source>
        <dbReference type="EMBL" id="CAD8122459.1"/>
    </source>
</evidence>